<keyword evidence="1" id="KW-1133">Transmembrane helix</keyword>
<gene>
    <name evidence="2" type="ORF">SAMN05444851_1526</name>
</gene>
<sequence length="146" mass="15614">MPTAAKLVAAAILAVSGWFSAELIKPLMEEGRDLSKLGPIFALVGLFVGWKFLGPRADRSLGSVGANAFTTILVQVGLTMFVFAFAVMIKQSLRQAYDGPIEALQDIFMISVDFFQKYFTGEVVGAALIGGGLASWCAFSAARKWG</sequence>
<dbReference type="EMBL" id="FOJB01000001">
    <property type="protein sequence ID" value="SEW11783.1"/>
    <property type="molecule type" value="Genomic_DNA"/>
</dbReference>
<proteinExistence type="predicted"/>
<dbReference type="AlphaFoldDB" id="A0A1I0PBU8"/>
<organism evidence="2 3">
    <name type="scientific">Aliiroseovarius sediminilitoris</name>
    <dbReference type="NCBI Taxonomy" id="1173584"/>
    <lineage>
        <taxon>Bacteria</taxon>
        <taxon>Pseudomonadati</taxon>
        <taxon>Pseudomonadota</taxon>
        <taxon>Alphaproteobacteria</taxon>
        <taxon>Rhodobacterales</taxon>
        <taxon>Paracoccaceae</taxon>
        <taxon>Aliiroseovarius</taxon>
    </lineage>
</organism>
<keyword evidence="3" id="KW-1185">Reference proteome</keyword>
<name>A0A1I0PBU8_9RHOB</name>
<dbReference type="InterPro" id="IPR047784">
    <property type="entry name" value="TrgA"/>
</dbReference>
<keyword evidence="1" id="KW-0812">Transmembrane</keyword>
<dbReference type="Proteomes" id="UP000199650">
    <property type="component" value="Unassembled WGS sequence"/>
</dbReference>
<protein>
    <recommendedName>
        <fullName evidence="4">Tellurite resistance protein</fullName>
    </recommendedName>
</protein>
<keyword evidence="1" id="KW-0472">Membrane</keyword>
<feature type="transmembrane region" description="Helical" evidence="1">
    <location>
        <begin position="66"/>
        <end position="89"/>
    </location>
</feature>
<feature type="transmembrane region" description="Helical" evidence="1">
    <location>
        <begin position="37"/>
        <end position="54"/>
    </location>
</feature>
<evidence type="ECO:0000256" key="1">
    <source>
        <dbReference type="SAM" id="Phobius"/>
    </source>
</evidence>
<feature type="transmembrane region" description="Helical" evidence="1">
    <location>
        <begin position="123"/>
        <end position="142"/>
    </location>
</feature>
<accession>A0A1I0PBU8</accession>
<reference evidence="2 3" key="1">
    <citation type="submission" date="2016-10" db="EMBL/GenBank/DDBJ databases">
        <authorList>
            <person name="de Groot N.N."/>
        </authorList>
    </citation>
    <scope>NUCLEOTIDE SEQUENCE [LARGE SCALE GENOMIC DNA]</scope>
    <source>
        <strain evidence="2 3">DSM 29439</strain>
    </source>
</reference>
<evidence type="ECO:0000313" key="2">
    <source>
        <dbReference type="EMBL" id="SEW11783.1"/>
    </source>
</evidence>
<dbReference type="NCBIfam" id="NF033773">
    <property type="entry name" value="tellur_TrgA"/>
    <property type="match status" value="1"/>
</dbReference>
<evidence type="ECO:0008006" key="4">
    <source>
        <dbReference type="Google" id="ProtNLM"/>
    </source>
</evidence>
<evidence type="ECO:0000313" key="3">
    <source>
        <dbReference type="Proteomes" id="UP000199650"/>
    </source>
</evidence>
<dbReference type="RefSeq" id="WP_091429576.1">
    <property type="nucleotide sequence ID" value="NZ_FOJB01000001.1"/>
</dbReference>
<dbReference type="STRING" id="1173584.SAMN05444851_1526"/>
<dbReference type="OrthoDB" id="7869508at2"/>